<keyword evidence="2" id="KW-1185">Reference proteome</keyword>
<evidence type="ECO:0008006" key="3">
    <source>
        <dbReference type="Google" id="ProtNLM"/>
    </source>
</evidence>
<reference evidence="1 2" key="1">
    <citation type="submission" date="2016-10" db="EMBL/GenBank/DDBJ databases">
        <authorList>
            <person name="de Groot N.N."/>
        </authorList>
    </citation>
    <scope>NUCLEOTIDE SEQUENCE [LARGE SCALE GENOMIC DNA]</scope>
    <source>
        <strain evidence="1 2">743A</strain>
    </source>
</reference>
<organism evidence="1 2">
    <name type="scientific">Anaeromicropila populeti</name>
    <dbReference type="NCBI Taxonomy" id="37658"/>
    <lineage>
        <taxon>Bacteria</taxon>
        <taxon>Bacillati</taxon>
        <taxon>Bacillota</taxon>
        <taxon>Clostridia</taxon>
        <taxon>Lachnospirales</taxon>
        <taxon>Lachnospiraceae</taxon>
        <taxon>Anaeromicropila</taxon>
    </lineage>
</organism>
<proteinExistence type="predicted"/>
<evidence type="ECO:0000313" key="2">
    <source>
        <dbReference type="Proteomes" id="UP000199659"/>
    </source>
</evidence>
<dbReference type="RefSeq" id="WP_092559356.1">
    <property type="nucleotide sequence ID" value="NZ_FOYZ01000002.1"/>
</dbReference>
<dbReference type="OrthoDB" id="1817326at2"/>
<protein>
    <recommendedName>
        <fullName evidence="3">J domain-containing protein</fullName>
    </recommendedName>
</protein>
<accession>A0A1I6IE55</accession>
<dbReference type="Proteomes" id="UP000199659">
    <property type="component" value="Unassembled WGS sequence"/>
</dbReference>
<dbReference type="STRING" id="37658.SAMN05661086_00751"/>
<dbReference type="AlphaFoldDB" id="A0A1I6IE55"/>
<evidence type="ECO:0000313" key="1">
    <source>
        <dbReference type="EMBL" id="SFR64976.1"/>
    </source>
</evidence>
<dbReference type="EMBL" id="FOYZ01000002">
    <property type="protein sequence ID" value="SFR64976.1"/>
    <property type="molecule type" value="Genomic_DNA"/>
</dbReference>
<sequence length="355" mass="41672">MYSIDEILNMKEPYELFEGNLIQAKEKRNQLLKLFHPDISSKDMRRKEVVVVIQELYEKAVKQLMEGSWSAPGYIRWKGKEGKVHEMNYKRKYSFELGEMFFGNNVVLYALEEEQTEFAQNYLCARRKIQFVNDEMKTEFDKYLPNIITNFTSQNNKHCIVVRKQSDLYCLKEILWYYGGCLNAESIAWILSSLYNIICLLAYNNMTHNGIAIENYFISPEKHYGALLGGWWYGREEKQRMLGVSEEIYKIMPYAMQGNKLSNIQLDLESVRRIGRQLAGDETGISLVDKTGIPEPMVRWLRGTAGENPWEEYEEWEQVLTTSFGARRFVSMEFTPLEFERKAGGMENGIWKMDK</sequence>
<gene>
    <name evidence="1" type="ORF">SAMN05661086_00751</name>
</gene>
<name>A0A1I6IE55_9FIRM</name>